<proteinExistence type="predicted"/>
<sequence>MHKVEKMETPSSCEIGDQVTMGKSVFWKHSGTELLSRLKALGQGHFDLGVTCGPKISLQDQIYRVRKSMTLTNPQFPRRKRKLQQFLKDNFKSMTGVLSYEELPMKQNVKRLDGGQLSRSSSSSCVLDMEDSAGSLQDNQLMNSYSIKSASVDSVIDQLPSSLNVKFGFPLNKEMDIDSDRSTIGWEPTSPTCLSNYKSPSPYVIDLVNGADNFCFKETNQVHSQLPRRRSKRLLNFIGDRFRESFIRIGPDFQANIPKFNTDADNDGGSRWLGTCVWPIEGQHVRKTSRKAGKGRPDTCCCVSPGSSNCSNHHIKKERLRMQVDLGPVYFVWKLNEMGAEIPNSSSLFLD</sequence>
<gene>
    <name evidence="1" type="ORF">POM88_006612</name>
</gene>
<accession>A0AAD8J4K7</accession>
<evidence type="ECO:0000313" key="2">
    <source>
        <dbReference type="Proteomes" id="UP001237642"/>
    </source>
</evidence>
<organism evidence="1 2">
    <name type="scientific">Heracleum sosnowskyi</name>
    <dbReference type="NCBI Taxonomy" id="360622"/>
    <lineage>
        <taxon>Eukaryota</taxon>
        <taxon>Viridiplantae</taxon>
        <taxon>Streptophyta</taxon>
        <taxon>Embryophyta</taxon>
        <taxon>Tracheophyta</taxon>
        <taxon>Spermatophyta</taxon>
        <taxon>Magnoliopsida</taxon>
        <taxon>eudicotyledons</taxon>
        <taxon>Gunneridae</taxon>
        <taxon>Pentapetalae</taxon>
        <taxon>asterids</taxon>
        <taxon>campanulids</taxon>
        <taxon>Apiales</taxon>
        <taxon>Apiaceae</taxon>
        <taxon>Apioideae</taxon>
        <taxon>apioid superclade</taxon>
        <taxon>Tordylieae</taxon>
        <taxon>Tordyliinae</taxon>
        <taxon>Heracleum</taxon>
    </lineage>
</organism>
<reference evidence="1" key="1">
    <citation type="submission" date="2023-02" db="EMBL/GenBank/DDBJ databases">
        <title>Genome of toxic invasive species Heracleum sosnowskyi carries increased number of genes despite the absence of recent whole-genome duplications.</title>
        <authorList>
            <person name="Schelkunov M."/>
            <person name="Shtratnikova V."/>
            <person name="Makarenko M."/>
            <person name="Klepikova A."/>
            <person name="Omelchenko D."/>
            <person name="Novikova G."/>
            <person name="Obukhova E."/>
            <person name="Bogdanov V."/>
            <person name="Penin A."/>
            <person name="Logacheva M."/>
        </authorList>
    </citation>
    <scope>NUCLEOTIDE SEQUENCE</scope>
    <source>
        <strain evidence="1">Hsosn_3</strain>
        <tissue evidence="1">Leaf</tissue>
    </source>
</reference>
<dbReference type="AlphaFoldDB" id="A0AAD8J4K7"/>
<keyword evidence="2" id="KW-1185">Reference proteome</keyword>
<comment type="caution">
    <text evidence="1">The sequence shown here is derived from an EMBL/GenBank/DDBJ whole genome shotgun (WGS) entry which is preliminary data.</text>
</comment>
<name>A0AAD8J4K7_9APIA</name>
<dbReference type="PANTHER" id="PTHR46872:SF10">
    <property type="entry name" value="MYB-LIKE DOMAIN-CONTAINING PROTEIN"/>
    <property type="match status" value="1"/>
</dbReference>
<dbReference type="EMBL" id="JAUIZM010000002">
    <property type="protein sequence ID" value="KAK1396749.1"/>
    <property type="molecule type" value="Genomic_DNA"/>
</dbReference>
<dbReference type="Proteomes" id="UP001237642">
    <property type="component" value="Unassembled WGS sequence"/>
</dbReference>
<reference evidence="1" key="2">
    <citation type="submission" date="2023-05" db="EMBL/GenBank/DDBJ databases">
        <authorList>
            <person name="Schelkunov M.I."/>
        </authorList>
    </citation>
    <scope>NUCLEOTIDE SEQUENCE</scope>
    <source>
        <strain evidence="1">Hsosn_3</strain>
        <tissue evidence="1">Leaf</tissue>
    </source>
</reference>
<dbReference type="PANTHER" id="PTHR46872">
    <property type="entry name" value="DNA BINDING PROTEIN"/>
    <property type="match status" value="1"/>
</dbReference>
<evidence type="ECO:0000313" key="1">
    <source>
        <dbReference type="EMBL" id="KAK1396749.1"/>
    </source>
</evidence>
<protein>
    <submittedName>
        <fullName evidence="1">ELM2 domain-containing protein</fullName>
    </submittedName>
</protein>